<sequence>MVPTVEEYTALLCCPRIQVDKVYSRSTNVLTFTKKLTKITGMSEQWVTARIKKRRKQMYPLEKFARSDFSIP</sequence>
<protein>
    <submittedName>
        <fullName evidence="1">Uncharacterized protein</fullName>
    </submittedName>
</protein>
<gene>
    <name evidence="1" type="ORF">Golax_023265</name>
</gene>
<dbReference type="EMBL" id="JABEZV010437815">
    <property type="protein sequence ID" value="MBA0729482.1"/>
    <property type="molecule type" value="Genomic_DNA"/>
</dbReference>
<comment type="caution">
    <text evidence="1">The sequence shown here is derived from an EMBL/GenBank/DDBJ whole genome shotgun (WGS) entry which is preliminary data.</text>
</comment>
<evidence type="ECO:0000313" key="2">
    <source>
        <dbReference type="Proteomes" id="UP000593574"/>
    </source>
</evidence>
<evidence type="ECO:0000313" key="1">
    <source>
        <dbReference type="EMBL" id="MBA0729482.1"/>
    </source>
</evidence>
<dbReference type="Proteomes" id="UP000593574">
    <property type="component" value="Unassembled WGS sequence"/>
</dbReference>
<name>A0A7J9AZV7_9ROSI</name>
<dbReference type="AlphaFoldDB" id="A0A7J9AZV7"/>
<accession>A0A7J9AZV7</accession>
<proteinExistence type="predicted"/>
<keyword evidence="2" id="KW-1185">Reference proteome</keyword>
<reference evidence="1 2" key="1">
    <citation type="journal article" date="2019" name="Genome Biol. Evol.">
        <title>Insights into the evolution of the New World diploid cottons (Gossypium, subgenus Houzingenia) based on genome sequencing.</title>
        <authorList>
            <person name="Grover C.E."/>
            <person name="Arick M.A. 2nd"/>
            <person name="Thrash A."/>
            <person name="Conover J.L."/>
            <person name="Sanders W.S."/>
            <person name="Peterson D.G."/>
            <person name="Frelichowski J.E."/>
            <person name="Scheffler J.A."/>
            <person name="Scheffler B.E."/>
            <person name="Wendel J.F."/>
        </authorList>
    </citation>
    <scope>NUCLEOTIDE SEQUENCE [LARGE SCALE GENOMIC DNA]</scope>
    <source>
        <strain evidence="1">4</strain>
        <tissue evidence="1">Leaf</tissue>
    </source>
</reference>
<organism evidence="1 2">
    <name type="scientific">Gossypium laxum</name>
    <dbReference type="NCBI Taxonomy" id="34288"/>
    <lineage>
        <taxon>Eukaryota</taxon>
        <taxon>Viridiplantae</taxon>
        <taxon>Streptophyta</taxon>
        <taxon>Embryophyta</taxon>
        <taxon>Tracheophyta</taxon>
        <taxon>Spermatophyta</taxon>
        <taxon>Magnoliopsida</taxon>
        <taxon>eudicotyledons</taxon>
        <taxon>Gunneridae</taxon>
        <taxon>Pentapetalae</taxon>
        <taxon>rosids</taxon>
        <taxon>malvids</taxon>
        <taxon>Malvales</taxon>
        <taxon>Malvaceae</taxon>
        <taxon>Malvoideae</taxon>
        <taxon>Gossypium</taxon>
    </lineage>
</organism>